<dbReference type="PANTHER" id="PTHR30469">
    <property type="entry name" value="MULTIDRUG RESISTANCE PROTEIN MDTA"/>
    <property type="match status" value="1"/>
</dbReference>
<evidence type="ECO:0000256" key="1">
    <source>
        <dbReference type="ARBA" id="ARBA00009477"/>
    </source>
</evidence>
<keyword evidence="5" id="KW-1185">Reference proteome</keyword>
<dbReference type="PANTHER" id="PTHR30469:SF15">
    <property type="entry name" value="HLYD FAMILY OF SECRETION PROTEINS"/>
    <property type="match status" value="1"/>
</dbReference>
<gene>
    <name evidence="4" type="ORF">HLB44_08560</name>
</gene>
<dbReference type="InterPro" id="IPR058625">
    <property type="entry name" value="MdtA-like_BSH"/>
</dbReference>
<dbReference type="RefSeq" id="WP_173122117.1">
    <property type="nucleotide sequence ID" value="NZ_JABRWJ010000002.1"/>
</dbReference>
<dbReference type="Proteomes" id="UP000737171">
    <property type="component" value="Unassembled WGS sequence"/>
</dbReference>
<evidence type="ECO:0000256" key="2">
    <source>
        <dbReference type="SAM" id="Coils"/>
    </source>
</evidence>
<comment type="caution">
    <text evidence="4">The sequence shown here is derived from an EMBL/GenBank/DDBJ whole genome shotgun (WGS) entry which is preliminary data.</text>
</comment>
<sequence length="408" mass="42640">MRWPFKNPDSLLPGPLAAVPRRHVIGTAAVLLMGAGAAGWLVSAHSGETDDVQSRKQVAASHAAALPASLTVQVLTPQRQTIARGLAATGSVAARDELIVGSDASGVRLLEVRVEVGSVVKKGDLLARADDAQLLAQLAQSAAQIKAAEVELRQAEANLERAERVEESGLYSVEAVQTRRTAMQAAAAKLELTQAQRRELDVKLAQTRVLAPADGVIAKRAATVGAVLQPGIELFRLIRDQQLDWLAELPSHALAQVRPGVAVQLLLDDGRTLSAAVRLVAPTLDAGSRNGLVHVALPAAAGLKAGSHARGEILVGEARVLTLPDSVLLMRDGQPHVFELGSDSIARLKRIETGLRQRGLIEVTAGLTESSRVVGTGAGFVKDGERVQVAPAPQASAQVTGVPGGPRT</sequence>
<feature type="coiled-coil region" evidence="2">
    <location>
        <begin position="138"/>
        <end position="165"/>
    </location>
</feature>
<comment type="similarity">
    <text evidence="1">Belongs to the membrane fusion protein (MFP) (TC 8.A.1) family.</text>
</comment>
<protein>
    <submittedName>
        <fullName evidence="4">Efflux RND transporter periplasmic adaptor subunit</fullName>
    </submittedName>
</protein>
<dbReference type="NCBIfam" id="TIGR01730">
    <property type="entry name" value="RND_mfp"/>
    <property type="match status" value="1"/>
</dbReference>
<dbReference type="Pfam" id="PF25917">
    <property type="entry name" value="BSH_RND"/>
    <property type="match status" value="1"/>
</dbReference>
<dbReference type="InterPro" id="IPR006143">
    <property type="entry name" value="RND_pump_MFP"/>
</dbReference>
<evidence type="ECO:0000313" key="5">
    <source>
        <dbReference type="Proteomes" id="UP000737171"/>
    </source>
</evidence>
<organism evidence="4 5">
    <name type="scientific">Pseudaquabacterium terrae</name>
    <dbReference type="NCBI Taxonomy" id="2732868"/>
    <lineage>
        <taxon>Bacteria</taxon>
        <taxon>Pseudomonadati</taxon>
        <taxon>Pseudomonadota</taxon>
        <taxon>Betaproteobacteria</taxon>
        <taxon>Burkholderiales</taxon>
        <taxon>Sphaerotilaceae</taxon>
        <taxon>Pseudaquabacterium</taxon>
    </lineage>
</organism>
<dbReference type="Gene3D" id="1.10.287.470">
    <property type="entry name" value="Helix hairpin bin"/>
    <property type="match status" value="1"/>
</dbReference>
<evidence type="ECO:0000313" key="4">
    <source>
        <dbReference type="EMBL" id="NRF67030.1"/>
    </source>
</evidence>
<proteinExistence type="inferred from homology"/>
<accession>A0ABX2EEJ9</accession>
<keyword evidence="2" id="KW-0175">Coiled coil</keyword>
<feature type="domain" description="Multidrug resistance protein MdtA-like barrel-sandwich hybrid" evidence="3">
    <location>
        <begin position="103"/>
        <end position="231"/>
    </location>
</feature>
<dbReference type="Gene3D" id="2.40.420.20">
    <property type="match status" value="1"/>
</dbReference>
<dbReference type="SUPFAM" id="SSF111369">
    <property type="entry name" value="HlyD-like secretion proteins"/>
    <property type="match status" value="1"/>
</dbReference>
<reference evidence="4 5" key="1">
    <citation type="submission" date="2020-05" db="EMBL/GenBank/DDBJ databases">
        <title>Aquincola sp. isolate from soil.</title>
        <authorList>
            <person name="Han J."/>
            <person name="Kim D.-U."/>
        </authorList>
    </citation>
    <scope>NUCLEOTIDE SEQUENCE [LARGE SCALE GENOMIC DNA]</scope>
    <source>
        <strain evidence="4 5">S2</strain>
    </source>
</reference>
<dbReference type="Gene3D" id="2.40.30.170">
    <property type="match status" value="1"/>
</dbReference>
<name>A0ABX2EEJ9_9BURK</name>
<dbReference type="Gene3D" id="2.40.50.100">
    <property type="match status" value="1"/>
</dbReference>
<evidence type="ECO:0000259" key="3">
    <source>
        <dbReference type="Pfam" id="PF25917"/>
    </source>
</evidence>
<dbReference type="EMBL" id="JABRWJ010000002">
    <property type="protein sequence ID" value="NRF67030.1"/>
    <property type="molecule type" value="Genomic_DNA"/>
</dbReference>